<dbReference type="InterPro" id="IPR024529">
    <property type="entry name" value="ECF_trnsprt_substrate-spec"/>
</dbReference>
<gene>
    <name evidence="2" type="ORF">JG30_16340</name>
</gene>
<feature type="transmembrane region" description="Helical" evidence="1">
    <location>
        <begin position="161"/>
        <end position="185"/>
    </location>
</feature>
<proteinExistence type="predicted"/>
<keyword evidence="3" id="KW-1185">Reference proteome</keyword>
<comment type="caution">
    <text evidence="2">The sequence shown here is derived from an EMBL/GenBank/DDBJ whole genome shotgun (WGS) entry which is preliminary data.</text>
</comment>
<dbReference type="STRING" id="1218492.JG30_16340"/>
<feature type="transmembrane region" description="Helical" evidence="1">
    <location>
        <begin position="88"/>
        <end position="106"/>
    </location>
</feature>
<evidence type="ECO:0000256" key="1">
    <source>
        <dbReference type="SAM" id="Phobius"/>
    </source>
</evidence>
<organism evidence="2 3">
    <name type="scientific">Bombilactobacillus mellifer</name>
    <dbReference type="NCBI Taxonomy" id="1218492"/>
    <lineage>
        <taxon>Bacteria</taxon>
        <taxon>Bacillati</taxon>
        <taxon>Bacillota</taxon>
        <taxon>Bacilli</taxon>
        <taxon>Lactobacillales</taxon>
        <taxon>Lactobacillaceae</taxon>
        <taxon>Bombilactobacillus</taxon>
    </lineage>
</organism>
<dbReference type="HOGENOM" id="CLU_088550_0_0_9"/>
<sequence length="197" mass="21250">MQPTRAYRLTIRAIFIALIIIQSVTPFLGFIPLGIINLTIVHLTVIVAALVLGPQDGAVMGLIWGLGTLIRAYIAPRTPLEPLIFTNPVIAILPRILVGYGAGWSYRWFKTKLRSATVAMATAAAVGSIINTSLVLLLMRWLSAGALASFYQVRATSLNHILMGVVATNGIPELIVALVVVPLVVQAIFKANQFLTH</sequence>
<evidence type="ECO:0000313" key="3">
    <source>
        <dbReference type="Proteomes" id="UP000033558"/>
    </source>
</evidence>
<dbReference type="EMBL" id="JXJQ01000011">
    <property type="protein sequence ID" value="KJY60506.1"/>
    <property type="molecule type" value="Genomic_DNA"/>
</dbReference>
<accession>A0A0F4LSD6</accession>
<dbReference type="Gene3D" id="1.10.1760.20">
    <property type="match status" value="1"/>
</dbReference>
<dbReference type="GO" id="GO:0022857">
    <property type="term" value="F:transmembrane transporter activity"/>
    <property type="evidence" value="ECO:0007669"/>
    <property type="project" value="InterPro"/>
</dbReference>
<dbReference type="Pfam" id="PF12822">
    <property type="entry name" value="ECF_trnsprt"/>
    <property type="match status" value="1"/>
</dbReference>
<dbReference type="RefSeq" id="WP_046317896.1">
    <property type="nucleotide sequence ID" value="NZ_JBHSZT010000003.1"/>
</dbReference>
<feature type="transmembrane region" description="Helical" evidence="1">
    <location>
        <begin position="118"/>
        <end position="141"/>
    </location>
</feature>
<keyword evidence="1" id="KW-1133">Transmembrane helix</keyword>
<dbReference type="OrthoDB" id="9813540at2"/>
<evidence type="ECO:0000313" key="2">
    <source>
        <dbReference type="EMBL" id="KJY60506.1"/>
    </source>
</evidence>
<feature type="transmembrane region" description="Helical" evidence="1">
    <location>
        <begin position="7"/>
        <end position="24"/>
    </location>
</feature>
<dbReference type="PATRIC" id="fig|1218492.5.peg.1692"/>
<protein>
    <submittedName>
        <fullName evidence="2">Integral membrane protein</fullName>
    </submittedName>
</protein>
<keyword evidence="1" id="KW-0812">Transmembrane</keyword>
<name>A0A0F4LSD6_9LACO</name>
<keyword evidence="1" id="KW-0472">Membrane</keyword>
<dbReference type="AlphaFoldDB" id="A0A0F4LSD6"/>
<dbReference type="Proteomes" id="UP000033558">
    <property type="component" value="Unassembled WGS sequence"/>
</dbReference>
<reference evidence="2 3" key="1">
    <citation type="submission" date="2015-01" db="EMBL/GenBank/DDBJ databases">
        <title>Comparative genomics of the lactic acid bacteria isolated from the honey bee gut.</title>
        <authorList>
            <person name="Ellegaard K.M."/>
            <person name="Tamarit D."/>
            <person name="Javelind E."/>
            <person name="Olofsson T."/>
            <person name="Andersson S.G."/>
            <person name="Vasquez A."/>
        </authorList>
    </citation>
    <scope>NUCLEOTIDE SEQUENCE [LARGE SCALE GENOMIC DNA]</scope>
    <source>
        <strain evidence="2 3">Bin4</strain>
    </source>
</reference>